<keyword evidence="3" id="KW-1185">Reference proteome</keyword>
<feature type="compositionally biased region" description="Basic and acidic residues" evidence="1">
    <location>
        <begin position="284"/>
        <end position="297"/>
    </location>
</feature>
<feature type="compositionally biased region" description="Polar residues" evidence="1">
    <location>
        <begin position="127"/>
        <end position="138"/>
    </location>
</feature>
<feature type="compositionally biased region" description="Polar residues" evidence="1">
    <location>
        <begin position="261"/>
        <end position="278"/>
    </location>
</feature>
<comment type="caution">
    <text evidence="2">The sequence shown here is derived from an EMBL/GenBank/DDBJ whole genome shotgun (WGS) entry which is preliminary data.</text>
</comment>
<gene>
    <name evidence="2" type="ORF">Pfra01_001418200</name>
</gene>
<dbReference type="Proteomes" id="UP001165121">
    <property type="component" value="Unassembled WGS sequence"/>
</dbReference>
<sequence>MYYNPRNVRHGTVFRIGQLVWSYGPTRGPGITKFGNRWRGPGQIMEAAGYDNYLVKMLESDRETWIYVMKPVAAADIDPEEEVREAQFEGLTGIAPVVTENNAVDNGNDTPITAAAPVDAAAVENQQSVQDLDTSSGISIAEPKRRRGQPRKDVPPVTGDNQRAAAGITDQHDATEARRDQRTAADESSADVRPTKRRRTKVVAAAPTDAIARRTRMQMQRDHRTDADRSKDRDQIDDADRAPSQSRVSFIADHESAATRRPSSPEVSRSFNSATAQEIATPRGDAEPVKKRTHDSQTSRSCRLRHLDRLRQPLKKMLRCTSSPARDGEELTASFRPSRDLIAYDQMRP</sequence>
<proteinExistence type="predicted"/>
<evidence type="ECO:0000256" key="1">
    <source>
        <dbReference type="SAM" id="MobiDB-lite"/>
    </source>
</evidence>
<protein>
    <submittedName>
        <fullName evidence="2">Unnamed protein product</fullName>
    </submittedName>
</protein>
<feature type="compositionally biased region" description="Basic and acidic residues" evidence="1">
    <location>
        <begin position="219"/>
        <end position="241"/>
    </location>
</feature>
<dbReference type="EMBL" id="BSXT01001475">
    <property type="protein sequence ID" value="GMF42814.1"/>
    <property type="molecule type" value="Genomic_DNA"/>
</dbReference>
<accession>A0A9W7CUV5</accession>
<organism evidence="2 3">
    <name type="scientific">Phytophthora fragariaefolia</name>
    <dbReference type="NCBI Taxonomy" id="1490495"/>
    <lineage>
        <taxon>Eukaryota</taxon>
        <taxon>Sar</taxon>
        <taxon>Stramenopiles</taxon>
        <taxon>Oomycota</taxon>
        <taxon>Peronosporomycetes</taxon>
        <taxon>Peronosporales</taxon>
        <taxon>Peronosporaceae</taxon>
        <taxon>Phytophthora</taxon>
    </lineage>
</organism>
<evidence type="ECO:0000313" key="3">
    <source>
        <dbReference type="Proteomes" id="UP001165121"/>
    </source>
</evidence>
<reference evidence="2" key="1">
    <citation type="submission" date="2023-04" db="EMBL/GenBank/DDBJ databases">
        <title>Phytophthora fragariaefolia NBRC 109709.</title>
        <authorList>
            <person name="Ichikawa N."/>
            <person name="Sato H."/>
            <person name="Tonouchi N."/>
        </authorList>
    </citation>
    <scope>NUCLEOTIDE SEQUENCE</scope>
    <source>
        <strain evidence="2">NBRC 109709</strain>
    </source>
</reference>
<feature type="region of interest" description="Disordered" evidence="1">
    <location>
        <begin position="127"/>
        <end position="310"/>
    </location>
</feature>
<name>A0A9W7CUV5_9STRA</name>
<feature type="compositionally biased region" description="Basic and acidic residues" evidence="1">
    <location>
        <begin position="170"/>
        <end position="185"/>
    </location>
</feature>
<dbReference type="AlphaFoldDB" id="A0A9W7CUV5"/>
<evidence type="ECO:0000313" key="2">
    <source>
        <dbReference type="EMBL" id="GMF42814.1"/>
    </source>
</evidence>